<dbReference type="Pfam" id="PF00108">
    <property type="entry name" value="Thiolase_N"/>
    <property type="match status" value="1"/>
</dbReference>
<keyword evidence="2" id="KW-0813">Transport</keyword>
<keyword evidence="10" id="KW-1185">Reference proteome</keyword>
<dbReference type="Proteomes" id="UP000331127">
    <property type="component" value="Unassembled WGS sequence"/>
</dbReference>
<name>A0A5M3X8C8_9ACTN</name>
<evidence type="ECO:0000256" key="4">
    <source>
        <dbReference type="ARBA" id="ARBA00023055"/>
    </source>
</evidence>
<evidence type="ECO:0000256" key="6">
    <source>
        <dbReference type="ARBA" id="ARBA00032316"/>
    </source>
</evidence>
<comment type="caution">
    <text evidence="9">The sequence shown here is derived from an EMBL/GenBank/DDBJ whole genome shotgun (WGS) entry which is preliminary data.</text>
</comment>
<feature type="domain" description="Thiolase C-terminal" evidence="8">
    <location>
        <begin position="245"/>
        <end position="387"/>
    </location>
</feature>
<dbReference type="GO" id="GO:0016747">
    <property type="term" value="F:acyltransferase activity, transferring groups other than amino-acyl groups"/>
    <property type="evidence" value="ECO:0007669"/>
    <property type="project" value="InterPro"/>
</dbReference>
<dbReference type="SUPFAM" id="SSF53901">
    <property type="entry name" value="Thiolase-like"/>
    <property type="match status" value="1"/>
</dbReference>
<dbReference type="PANTHER" id="PTHR42870">
    <property type="entry name" value="ACETYL-COA C-ACETYLTRANSFERASE"/>
    <property type="match status" value="1"/>
</dbReference>
<dbReference type="EC" id="2.3.1.176" evidence="1"/>
<evidence type="ECO:0000256" key="2">
    <source>
        <dbReference type="ARBA" id="ARBA00022448"/>
    </source>
</evidence>
<dbReference type="PANTHER" id="PTHR42870:SF1">
    <property type="entry name" value="NON-SPECIFIC LIPID-TRANSFER PROTEIN-LIKE 2"/>
    <property type="match status" value="1"/>
</dbReference>
<dbReference type="Pfam" id="PF22691">
    <property type="entry name" value="Thiolase_C_1"/>
    <property type="match status" value="1"/>
</dbReference>
<evidence type="ECO:0000259" key="8">
    <source>
        <dbReference type="Pfam" id="PF22691"/>
    </source>
</evidence>
<keyword evidence="4" id="KW-0445">Lipid transport</keyword>
<dbReference type="GO" id="GO:0006869">
    <property type="term" value="P:lipid transport"/>
    <property type="evidence" value="ECO:0007669"/>
    <property type="project" value="UniProtKB-KW"/>
</dbReference>
<dbReference type="EMBL" id="BLAE01000083">
    <property type="protein sequence ID" value="GES15771.1"/>
    <property type="molecule type" value="Genomic_DNA"/>
</dbReference>
<dbReference type="Gene3D" id="3.40.47.10">
    <property type="match status" value="1"/>
</dbReference>
<evidence type="ECO:0000313" key="10">
    <source>
        <dbReference type="Proteomes" id="UP000331127"/>
    </source>
</evidence>
<dbReference type="InterPro" id="IPR020613">
    <property type="entry name" value="Thiolase_CS"/>
</dbReference>
<evidence type="ECO:0000256" key="3">
    <source>
        <dbReference type="ARBA" id="ARBA00022679"/>
    </source>
</evidence>
<dbReference type="PIRSF" id="PIRSF000429">
    <property type="entry name" value="Ac-CoA_Ac_transf"/>
    <property type="match status" value="1"/>
</dbReference>
<evidence type="ECO:0000256" key="5">
    <source>
        <dbReference type="ARBA" id="ARBA00023121"/>
    </source>
</evidence>
<reference evidence="9 10" key="1">
    <citation type="submission" date="2019-10" db="EMBL/GenBank/DDBJ databases">
        <title>Whole genome shotgun sequence of Acrocarpospora macrocephala NBRC 16266.</title>
        <authorList>
            <person name="Ichikawa N."/>
            <person name="Kimura A."/>
            <person name="Kitahashi Y."/>
            <person name="Komaki H."/>
            <person name="Oguchi A."/>
        </authorList>
    </citation>
    <scope>NUCLEOTIDE SEQUENCE [LARGE SCALE GENOMIC DNA]</scope>
    <source>
        <strain evidence="9 10">NBRC 16266</strain>
    </source>
</reference>
<evidence type="ECO:0000256" key="1">
    <source>
        <dbReference type="ARBA" id="ARBA00012352"/>
    </source>
</evidence>
<gene>
    <name evidence="9" type="ORF">Amac_093690</name>
</gene>
<dbReference type="AlphaFoldDB" id="A0A5M3X8C8"/>
<evidence type="ECO:0000259" key="7">
    <source>
        <dbReference type="Pfam" id="PF00108"/>
    </source>
</evidence>
<keyword evidence="3 9" id="KW-0808">Transferase</keyword>
<evidence type="ECO:0000313" key="9">
    <source>
        <dbReference type="EMBL" id="GES15771.1"/>
    </source>
</evidence>
<dbReference type="InterPro" id="IPR016039">
    <property type="entry name" value="Thiolase-like"/>
</dbReference>
<dbReference type="GO" id="GO:0008289">
    <property type="term" value="F:lipid binding"/>
    <property type="evidence" value="ECO:0007669"/>
    <property type="project" value="UniProtKB-KW"/>
</dbReference>
<feature type="domain" description="Thiolase N-terminal" evidence="7">
    <location>
        <begin position="5"/>
        <end position="224"/>
    </location>
</feature>
<dbReference type="InterPro" id="IPR055140">
    <property type="entry name" value="Thiolase_C_2"/>
</dbReference>
<dbReference type="InterPro" id="IPR002155">
    <property type="entry name" value="Thiolase"/>
</dbReference>
<dbReference type="RefSeq" id="WP_155360866.1">
    <property type="nucleotide sequence ID" value="NZ_BAAAHL010000078.1"/>
</dbReference>
<sequence>MRNKVAIVGAGMTPFGEHFDRGLEQLAADAYRTALAGVDKGIDPADIEAGFFANVMGSLGGNEIPSGATLANAIGLPGLPVSRIENGCPSGSDSIRIGAMAVASGVHDVVVVVGAEKLRERPTKESLLESGRMGHPILSYANTAATIFAPQAARHMHEYGTTREQLAMVAVKAWDNAALNPNAQRQQSITVDDVLNSPMVCSPFTVLDSCPQSDGAAAVVLCRADIAHRFTDSPVYIAGVGLATEGLYYHEKTRMTGWDCTRLASARAYEMAGITARDLDAVELHDCFTGTEIMTYEDLGLCAEGAGGKLVESGDTTLHGRIPVNPSGGLLAKGHPVGATGVAQVVELFGQLREQAGARQVSLRHGKALQHNVGGYSVGISVVTVLSRD</sequence>
<dbReference type="CDD" id="cd00829">
    <property type="entry name" value="SCP-x_thiolase"/>
    <property type="match status" value="1"/>
</dbReference>
<accession>A0A5M3X8C8</accession>
<dbReference type="InterPro" id="IPR020616">
    <property type="entry name" value="Thiolase_N"/>
</dbReference>
<dbReference type="OrthoDB" id="3208853at2"/>
<keyword evidence="5" id="KW-0446">Lipid-binding</keyword>
<proteinExistence type="predicted"/>
<protein>
    <recommendedName>
        <fullName evidence="1">propanoyl-CoA C-acyltransferase</fullName>
        <ecNumber evidence="1">2.3.1.176</ecNumber>
    </recommendedName>
    <alternativeName>
        <fullName evidence="6">Propanoyl-CoA C-acyltransferase</fullName>
    </alternativeName>
</protein>
<dbReference type="PROSITE" id="PS00737">
    <property type="entry name" value="THIOLASE_2"/>
    <property type="match status" value="1"/>
</dbReference>
<organism evidence="9 10">
    <name type="scientific">Acrocarpospora macrocephala</name>
    <dbReference type="NCBI Taxonomy" id="150177"/>
    <lineage>
        <taxon>Bacteria</taxon>
        <taxon>Bacillati</taxon>
        <taxon>Actinomycetota</taxon>
        <taxon>Actinomycetes</taxon>
        <taxon>Streptosporangiales</taxon>
        <taxon>Streptosporangiaceae</taxon>
        <taxon>Acrocarpospora</taxon>
    </lineage>
</organism>